<sequence>MFELLKKYSERKETTFLTDFLIQNRSEVILICFNEGLSGPNEIRKKITATFDESSKLLERVFKNNKNSVDWIDLSNAVKRYKSFISISQSEHDVFVREANTYASSRSSQIEDPFSEDPKYISPLLLSKNVKEWRLKARYIDKLNLQDLLYYRIIDFTSIKADDGTHKVLGSYFEAEKNRYKSNYTAVQKISRTARDLLIQKNPNLSHNDITLKERLKETKKYIKNLKKDMPPFFFQLICSTDLEKEKIKLYESETNEAMYLLCFLRPIFRVLTRSQPWTKFLWSECTLKCKKDEENELLLESDGKATSATKVDGIIVDEVYDVEVALIEVSGPNWKVDTSHFFEDRKKLAKNLKCVYKSIISLKTGVSLVSRKNLKVYGFHFYLNKLHIYSLSRPTSGPFVFQIEHSMKIPVSKYITHCLSGLISELWIIRGLLQEQHEQIKFFLADDEPSPEISPCCSEDDVYISPRKKMKTKCNND</sequence>
<evidence type="ECO:0000313" key="2">
    <source>
        <dbReference type="Proteomes" id="UP000613177"/>
    </source>
</evidence>
<dbReference type="EMBL" id="JAEPRE010000161">
    <property type="protein sequence ID" value="KAG2231209.1"/>
    <property type="molecule type" value="Genomic_DNA"/>
</dbReference>
<keyword evidence="2" id="KW-1185">Reference proteome</keyword>
<gene>
    <name evidence="1" type="ORF">INT48_001211</name>
</gene>
<accession>A0A8H7SIS5</accession>
<evidence type="ECO:0000313" key="1">
    <source>
        <dbReference type="EMBL" id="KAG2231209.1"/>
    </source>
</evidence>
<reference evidence="1" key="1">
    <citation type="submission" date="2021-01" db="EMBL/GenBank/DDBJ databases">
        <title>Metabolic potential, ecology and presence of endohyphal bacteria is reflected in genomic diversity of Mucoromycotina.</title>
        <authorList>
            <person name="Muszewska A."/>
            <person name="Okrasinska A."/>
            <person name="Steczkiewicz K."/>
            <person name="Drgas O."/>
            <person name="Orlowska M."/>
            <person name="Perlinska-Lenart U."/>
            <person name="Aleksandrzak-Piekarczyk T."/>
            <person name="Szatraj K."/>
            <person name="Zielenkiewicz U."/>
            <person name="Pilsyk S."/>
            <person name="Malc E."/>
            <person name="Mieczkowski P."/>
            <person name="Kruszewska J.S."/>
            <person name="Biernat P."/>
            <person name="Pawlowska J."/>
        </authorList>
    </citation>
    <scope>NUCLEOTIDE SEQUENCE</scope>
    <source>
        <strain evidence="1">WA0000018081</strain>
    </source>
</reference>
<comment type="caution">
    <text evidence="1">The sequence shown here is derived from an EMBL/GenBank/DDBJ whole genome shotgun (WGS) entry which is preliminary data.</text>
</comment>
<organism evidence="1 2">
    <name type="scientific">Thamnidium elegans</name>
    <dbReference type="NCBI Taxonomy" id="101142"/>
    <lineage>
        <taxon>Eukaryota</taxon>
        <taxon>Fungi</taxon>
        <taxon>Fungi incertae sedis</taxon>
        <taxon>Mucoromycota</taxon>
        <taxon>Mucoromycotina</taxon>
        <taxon>Mucoromycetes</taxon>
        <taxon>Mucorales</taxon>
        <taxon>Mucorineae</taxon>
        <taxon>Mucoraceae</taxon>
        <taxon>Thamnidium</taxon>
    </lineage>
</organism>
<name>A0A8H7SIS5_9FUNG</name>
<proteinExistence type="predicted"/>
<protein>
    <submittedName>
        <fullName evidence="1">Uncharacterized protein</fullName>
    </submittedName>
</protein>
<dbReference type="Proteomes" id="UP000613177">
    <property type="component" value="Unassembled WGS sequence"/>
</dbReference>
<dbReference type="AlphaFoldDB" id="A0A8H7SIS5"/>